<evidence type="ECO:0000256" key="1">
    <source>
        <dbReference type="ARBA" id="ARBA00023015"/>
    </source>
</evidence>
<sequence length="203" mass="21945">MARMAATERREALARAALVVIAREGVHAATTRAIVAEAGMPLASFHYAVASRDELLRDVVELVVGNQDAAAFGTLELDAPDIRTAIRGVFGSNLDILRADPARQQAMFELTQYALRTPALDDFPIAQYGVYRDLAVRLLEAGAARYRVTWDVPIPDLATLAVALSEGATLTWLATRDDDTTERLLDLAADAIAAHAIPHQETP</sequence>
<dbReference type="InterPro" id="IPR009057">
    <property type="entry name" value="Homeodomain-like_sf"/>
</dbReference>
<accession>A0A8J3M1H4</accession>
<proteinExistence type="predicted"/>
<feature type="DNA-binding region" description="H-T-H motif" evidence="4">
    <location>
        <begin position="30"/>
        <end position="49"/>
    </location>
</feature>
<evidence type="ECO:0000256" key="2">
    <source>
        <dbReference type="ARBA" id="ARBA00023125"/>
    </source>
</evidence>
<dbReference type="GO" id="GO:0000976">
    <property type="term" value="F:transcription cis-regulatory region binding"/>
    <property type="evidence" value="ECO:0007669"/>
    <property type="project" value="TreeGrafter"/>
</dbReference>
<organism evidence="6 7">
    <name type="scientific">Pseudolysinimonas yzui</name>
    <dbReference type="NCBI Taxonomy" id="2708254"/>
    <lineage>
        <taxon>Bacteria</taxon>
        <taxon>Bacillati</taxon>
        <taxon>Actinomycetota</taxon>
        <taxon>Actinomycetes</taxon>
        <taxon>Micrococcales</taxon>
        <taxon>Microbacteriaceae</taxon>
        <taxon>Pseudolysinimonas</taxon>
    </lineage>
</organism>
<dbReference type="GO" id="GO:0003700">
    <property type="term" value="F:DNA-binding transcription factor activity"/>
    <property type="evidence" value="ECO:0007669"/>
    <property type="project" value="TreeGrafter"/>
</dbReference>
<feature type="domain" description="HTH tetR-type" evidence="5">
    <location>
        <begin position="7"/>
        <end position="67"/>
    </location>
</feature>
<dbReference type="SUPFAM" id="SSF48498">
    <property type="entry name" value="Tetracyclin repressor-like, C-terminal domain"/>
    <property type="match status" value="1"/>
</dbReference>
<dbReference type="SUPFAM" id="SSF46689">
    <property type="entry name" value="Homeodomain-like"/>
    <property type="match status" value="1"/>
</dbReference>
<dbReference type="Pfam" id="PF00440">
    <property type="entry name" value="TetR_N"/>
    <property type="match status" value="1"/>
</dbReference>
<dbReference type="InterPro" id="IPR050109">
    <property type="entry name" value="HTH-type_TetR-like_transc_reg"/>
</dbReference>
<reference evidence="6" key="1">
    <citation type="journal article" date="2014" name="Int. J. Syst. Evol. Microbiol.">
        <title>Complete genome sequence of Corynebacterium casei LMG S-19264T (=DSM 44701T), isolated from a smear-ripened cheese.</title>
        <authorList>
            <consortium name="US DOE Joint Genome Institute (JGI-PGF)"/>
            <person name="Walter F."/>
            <person name="Albersmeier A."/>
            <person name="Kalinowski J."/>
            <person name="Ruckert C."/>
        </authorList>
    </citation>
    <scope>NUCLEOTIDE SEQUENCE</scope>
    <source>
        <strain evidence="6">CGMCC 1.16548</strain>
    </source>
</reference>
<evidence type="ECO:0000259" key="5">
    <source>
        <dbReference type="PROSITE" id="PS50977"/>
    </source>
</evidence>
<dbReference type="PANTHER" id="PTHR30055:SF234">
    <property type="entry name" value="HTH-TYPE TRANSCRIPTIONAL REGULATOR BETI"/>
    <property type="match status" value="1"/>
</dbReference>
<dbReference type="InterPro" id="IPR001647">
    <property type="entry name" value="HTH_TetR"/>
</dbReference>
<dbReference type="RefSeq" id="WP_191283291.1">
    <property type="nucleotide sequence ID" value="NZ_BNAI01000003.1"/>
</dbReference>
<keyword evidence="1" id="KW-0805">Transcription regulation</keyword>
<comment type="caution">
    <text evidence="6">The sequence shown here is derived from an EMBL/GenBank/DDBJ whole genome shotgun (WGS) entry which is preliminary data.</text>
</comment>
<evidence type="ECO:0000256" key="4">
    <source>
        <dbReference type="PROSITE-ProRule" id="PRU00335"/>
    </source>
</evidence>
<dbReference type="EMBL" id="BNAI01000003">
    <property type="protein sequence ID" value="GHF18664.1"/>
    <property type="molecule type" value="Genomic_DNA"/>
</dbReference>
<dbReference type="InterPro" id="IPR036271">
    <property type="entry name" value="Tet_transcr_reg_TetR-rel_C_sf"/>
</dbReference>
<evidence type="ECO:0000256" key="3">
    <source>
        <dbReference type="ARBA" id="ARBA00023163"/>
    </source>
</evidence>
<reference evidence="6" key="2">
    <citation type="submission" date="2020-09" db="EMBL/GenBank/DDBJ databases">
        <authorList>
            <person name="Sun Q."/>
            <person name="Zhou Y."/>
        </authorList>
    </citation>
    <scope>NUCLEOTIDE SEQUENCE</scope>
    <source>
        <strain evidence="6">CGMCC 1.16548</strain>
    </source>
</reference>
<protein>
    <recommendedName>
        <fullName evidence="5">HTH tetR-type domain-containing protein</fullName>
    </recommendedName>
</protein>
<gene>
    <name evidence="6" type="ORF">GCM10011600_19510</name>
</gene>
<keyword evidence="7" id="KW-1185">Reference proteome</keyword>
<evidence type="ECO:0000313" key="7">
    <source>
        <dbReference type="Proteomes" id="UP000617531"/>
    </source>
</evidence>
<dbReference type="PANTHER" id="PTHR30055">
    <property type="entry name" value="HTH-TYPE TRANSCRIPTIONAL REGULATOR RUTR"/>
    <property type="match status" value="1"/>
</dbReference>
<dbReference type="PROSITE" id="PS50977">
    <property type="entry name" value="HTH_TETR_2"/>
    <property type="match status" value="1"/>
</dbReference>
<keyword evidence="2 4" id="KW-0238">DNA-binding</keyword>
<dbReference type="Proteomes" id="UP000617531">
    <property type="component" value="Unassembled WGS sequence"/>
</dbReference>
<dbReference type="Gene3D" id="1.10.357.10">
    <property type="entry name" value="Tetracycline Repressor, domain 2"/>
    <property type="match status" value="1"/>
</dbReference>
<evidence type="ECO:0000313" key="6">
    <source>
        <dbReference type="EMBL" id="GHF18664.1"/>
    </source>
</evidence>
<keyword evidence="3" id="KW-0804">Transcription</keyword>
<dbReference type="AlphaFoldDB" id="A0A8J3M1H4"/>
<name>A0A8J3M1H4_9MICO</name>